<name>A0ABT3ID04_9GAMM</name>
<dbReference type="InterPro" id="IPR002104">
    <property type="entry name" value="Integrase_catalytic"/>
</dbReference>
<proteinExistence type="inferred from homology"/>
<dbReference type="InterPro" id="IPR044068">
    <property type="entry name" value="CB"/>
</dbReference>
<keyword evidence="2" id="KW-0229">DNA integration</keyword>
<evidence type="ECO:0000256" key="4">
    <source>
        <dbReference type="ARBA" id="ARBA00023172"/>
    </source>
</evidence>
<dbReference type="CDD" id="cd01184">
    <property type="entry name" value="INT_C_like_1"/>
    <property type="match status" value="1"/>
</dbReference>
<accession>A0ABT3ID04</accession>
<evidence type="ECO:0000259" key="7">
    <source>
        <dbReference type="PROSITE" id="PS51900"/>
    </source>
</evidence>
<dbReference type="Proteomes" id="UP001163714">
    <property type="component" value="Unassembled WGS sequence"/>
</dbReference>
<gene>
    <name evidence="8" type="ORF">OHT75_15805</name>
</gene>
<evidence type="ECO:0000256" key="5">
    <source>
        <dbReference type="PROSITE-ProRule" id="PRU01248"/>
    </source>
</evidence>
<dbReference type="InterPro" id="IPR050090">
    <property type="entry name" value="Tyrosine_recombinase_XerCD"/>
</dbReference>
<dbReference type="PANTHER" id="PTHR30349">
    <property type="entry name" value="PHAGE INTEGRASE-RELATED"/>
    <property type="match status" value="1"/>
</dbReference>
<comment type="similarity">
    <text evidence="1">Belongs to the 'phage' integrase family.</text>
</comment>
<organism evidence="8 9">
    <name type="scientific">Shewanella subflava</name>
    <dbReference type="NCBI Taxonomy" id="2986476"/>
    <lineage>
        <taxon>Bacteria</taxon>
        <taxon>Pseudomonadati</taxon>
        <taxon>Pseudomonadota</taxon>
        <taxon>Gammaproteobacteria</taxon>
        <taxon>Alteromonadales</taxon>
        <taxon>Shewanellaceae</taxon>
        <taxon>Shewanella</taxon>
    </lineage>
</organism>
<dbReference type="InterPro" id="IPR011010">
    <property type="entry name" value="DNA_brk_join_enz"/>
</dbReference>
<comment type="caution">
    <text evidence="8">The sequence shown here is derived from an EMBL/GenBank/DDBJ whole genome shotgun (WGS) entry which is preliminary data.</text>
</comment>
<evidence type="ECO:0000256" key="3">
    <source>
        <dbReference type="ARBA" id="ARBA00023125"/>
    </source>
</evidence>
<dbReference type="SUPFAM" id="SSF56349">
    <property type="entry name" value="DNA breaking-rejoining enzymes"/>
    <property type="match status" value="1"/>
</dbReference>
<dbReference type="PROSITE" id="PS51898">
    <property type="entry name" value="TYR_RECOMBINASE"/>
    <property type="match status" value="1"/>
</dbReference>
<evidence type="ECO:0000313" key="8">
    <source>
        <dbReference type="EMBL" id="MCW3173936.1"/>
    </source>
</evidence>
<feature type="domain" description="Core-binding (CB)" evidence="7">
    <location>
        <begin position="123"/>
        <end position="216"/>
    </location>
</feature>
<dbReference type="PANTHER" id="PTHR30349:SF41">
    <property type="entry name" value="INTEGRASE_RECOMBINASE PROTEIN MJ0367-RELATED"/>
    <property type="match status" value="1"/>
</dbReference>
<dbReference type="InterPro" id="IPR010998">
    <property type="entry name" value="Integrase_recombinase_N"/>
</dbReference>
<dbReference type="InterPro" id="IPR013762">
    <property type="entry name" value="Integrase-like_cat_sf"/>
</dbReference>
<reference evidence="8" key="1">
    <citation type="submission" date="2022-10" db="EMBL/GenBank/DDBJ databases">
        <title>Shewanella flava sp. nov, isolated from the estuary of the Fenhe River into the Yellow River.</title>
        <authorList>
            <person name="Li Y."/>
        </authorList>
    </citation>
    <scope>NUCLEOTIDE SEQUENCE</scope>
    <source>
        <strain evidence="8">FYR11-62</strain>
    </source>
</reference>
<keyword evidence="9" id="KW-1185">Reference proteome</keyword>
<dbReference type="Gene3D" id="1.10.150.130">
    <property type="match status" value="1"/>
</dbReference>
<keyword evidence="3 5" id="KW-0238">DNA-binding</keyword>
<dbReference type="PROSITE" id="PS51900">
    <property type="entry name" value="CB"/>
    <property type="match status" value="1"/>
</dbReference>
<dbReference type="EMBL" id="JAPDMX010000033">
    <property type="protein sequence ID" value="MCW3173936.1"/>
    <property type="molecule type" value="Genomic_DNA"/>
</dbReference>
<evidence type="ECO:0000256" key="1">
    <source>
        <dbReference type="ARBA" id="ARBA00008857"/>
    </source>
</evidence>
<sequence length="439" mass="50541">MYLYRAPNNVYFTRICLAKSLRDKGFPFDIKVSLLTCDRAEAVIRNIDVAGTLKRIINSIDHKTRINDFIRYVDEVINEIRAEFDNNNSASTAQAKGHKIPIRETKLYEHRETTAIAQVMPVVTLDDALSEFVASKQKSGIRPLSIKQLAQRTRHFIELLPIIANRSSKNTQAICTNDITSADAMKYRDELLTQGRSYKSNKEYLAAVFQFFKWCQLMNYCNQNPFENVTVGQKPKVKANQERDRWDTSELKRLLHSAEFNASTPDFKWVTRLMLYGGLRPSEACQLRPSNIKLMDGIYCINIDDSGDNQRLKNLNAKRTTPIHPKLIAQGFIEFVTQRQCQPQLFDYKPVGGNEDWSKTYCKQLAKLQSQIGMKSNQRPTSYGFRHTFIDEMKKLDVSEHIVAQLVGHSNPNITYGRYGKDVQAKALLKYLEKIEYDI</sequence>
<dbReference type="Pfam" id="PF00589">
    <property type="entry name" value="Phage_integrase"/>
    <property type="match status" value="1"/>
</dbReference>
<feature type="domain" description="Tyr recombinase" evidence="6">
    <location>
        <begin position="241"/>
        <end position="433"/>
    </location>
</feature>
<dbReference type="Gene3D" id="1.10.443.10">
    <property type="entry name" value="Intergrase catalytic core"/>
    <property type="match status" value="1"/>
</dbReference>
<evidence type="ECO:0000256" key="2">
    <source>
        <dbReference type="ARBA" id="ARBA00022908"/>
    </source>
</evidence>
<dbReference type="RefSeq" id="WP_264728341.1">
    <property type="nucleotide sequence ID" value="NZ_JAPDMX010000033.1"/>
</dbReference>
<evidence type="ECO:0000313" key="9">
    <source>
        <dbReference type="Proteomes" id="UP001163714"/>
    </source>
</evidence>
<keyword evidence="4" id="KW-0233">DNA recombination</keyword>
<evidence type="ECO:0000259" key="6">
    <source>
        <dbReference type="PROSITE" id="PS51898"/>
    </source>
</evidence>
<protein>
    <submittedName>
        <fullName evidence="8">Tyrosine-type recombinase/integrase</fullName>
    </submittedName>
</protein>